<dbReference type="InterPro" id="IPR003615">
    <property type="entry name" value="HNH_nuc"/>
</dbReference>
<protein>
    <submittedName>
        <fullName evidence="3">HNH endonuclease</fullName>
    </submittedName>
</protein>
<dbReference type="Gene3D" id="3.90.75.20">
    <property type="match status" value="1"/>
</dbReference>
<keyword evidence="3" id="KW-0378">Hydrolase</keyword>
<keyword evidence="3" id="KW-0255">Endonuclease</keyword>
<dbReference type="OrthoDB" id="6631788at2"/>
<dbReference type="RefSeq" id="WP_111294804.1">
    <property type="nucleotide sequence ID" value="NZ_QKZV01000004.1"/>
</dbReference>
<accession>A0A2W7THM4</accession>
<proteinExistence type="predicted"/>
<dbReference type="InterPro" id="IPR044925">
    <property type="entry name" value="His-Me_finger_sf"/>
</dbReference>
<gene>
    <name evidence="3" type="ORF">LX80_01476</name>
</gene>
<keyword evidence="4" id="KW-1185">Reference proteome</keyword>
<comment type="caution">
    <text evidence="3">The sequence shown here is derived from an EMBL/GenBank/DDBJ whole genome shotgun (WGS) entry which is preliminary data.</text>
</comment>
<evidence type="ECO:0000313" key="3">
    <source>
        <dbReference type="EMBL" id="PZX62782.1"/>
    </source>
</evidence>
<dbReference type="AlphaFoldDB" id="A0A2W7THM4"/>
<evidence type="ECO:0000259" key="1">
    <source>
        <dbReference type="Pfam" id="PF07463"/>
    </source>
</evidence>
<dbReference type="GO" id="GO:0004519">
    <property type="term" value="F:endonuclease activity"/>
    <property type="evidence" value="ECO:0007669"/>
    <property type="project" value="UniProtKB-KW"/>
</dbReference>
<organism evidence="3 4">
    <name type="scientific">Hydrotalea sandarakina</name>
    <dbReference type="NCBI Taxonomy" id="1004304"/>
    <lineage>
        <taxon>Bacteria</taxon>
        <taxon>Pseudomonadati</taxon>
        <taxon>Bacteroidota</taxon>
        <taxon>Chitinophagia</taxon>
        <taxon>Chitinophagales</taxon>
        <taxon>Chitinophagaceae</taxon>
        <taxon>Hydrotalea</taxon>
    </lineage>
</organism>
<evidence type="ECO:0000313" key="4">
    <source>
        <dbReference type="Proteomes" id="UP000249720"/>
    </source>
</evidence>
<feature type="domain" description="NUMOD4" evidence="1">
    <location>
        <begin position="8"/>
        <end position="60"/>
    </location>
</feature>
<reference evidence="3 4" key="1">
    <citation type="submission" date="2018-06" db="EMBL/GenBank/DDBJ databases">
        <title>Genomic Encyclopedia of Archaeal and Bacterial Type Strains, Phase II (KMG-II): from individual species to whole genera.</title>
        <authorList>
            <person name="Goeker M."/>
        </authorList>
    </citation>
    <scope>NUCLEOTIDE SEQUENCE [LARGE SCALE GENOMIC DNA]</scope>
    <source>
        <strain evidence="3 4">DSM 23241</strain>
    </source>
</reference>
<name>A0A2W7THM4_9BACT</name>
<dbReference type="SUPFAM" id="SSF54060">
    <property type="entry name" value="His-Me finger endonucleases"/>
    <property type="match status" value="1"/>
</dbReference>
<dbReference type="InterPro" id="IPR010902">
    <property type="entry name" value="NUMOD4"/>
</dbReference>
<evidence type="ECO:0000259" key="2">
    <source>
        <dbReference type="Pfam" id="PF13392"/>
    </source>
</evidence>
<feature type="domain" description="HNH nuclease" evidence="2">
    <location>
        <begin position="71"/>
        <end position="112"/>
    </location>
</feature>
<dbReference type="EMBL" id="QKZV01000004">
    <property type="protein sequence ID" value="PZX62782.1"/>
    <property type="molecule type" value="Genomic_DNA"/>
</dbReference>
<dbReference type="Pfam" id="PF07463">
    <property type="entry name" value="NUMOD4"/>
    <property type="match status" value="1"/>
</dbReference>
<dbReference type="GO" id="GO:0016788">
    <property type="term" value="F:hydrolase activity, acting on ester bonds"/>
    <property type="evidence" value="ECO:0007669"/>
    <property type="project" value="InterPro"/>
</dbReference>
<dbReference type="Pfam" id="PF13392">
    <property type="entry name" value="HNH_3"/>
    <property type="match status" value="1"/>
</dbReference>
<sequence>MFEHLPNEKWRQFDFPNSNALQKKYMVSNMGRIASFTENFKKDGTLLKGSAIEGYRIIRLKVKDSYTHFLLHRAVAELFLKKPKANEKFIIHLNHNKKDNRAENLKWATQEEVIEHNKSNPRVKAARKKIQQRTAELKKGLKLTLAQVKDIKKMLANPKRKLTYKQMAEKYGVSEMAITRIKRGENWGHVKV</sequence>
<keyword evidence="3" id="KW-0540">Nuclease</keyword>
<dbReference type="Proteomes" id="UP000249720">
    <property type="component" value="Unassembled WGS sequence"/>
</dbReference>